<dbReference type="Pfam" id="PF11927">
    <property type="entry name" value="HODM_asu-like"/>
    <property type="match status" value="1"/>
</dbReference>
<proteinExistence type="predicted"/>
<evidence type="ECO:0000313" key="1">
    <source>
        <dbReference type="EMBL" id="KAF9514599.1"/>
    </source>
</evidence>
<keyword evidence="2" id="KW-1185">Reference proteome</keyword>
<dbReference type="AlphaFoldDB" id="A0A9P6DX96"/>
<name>A0A9P6DX96_9AGAM</name>
<organism evidence="1 2">
    <name type="scientific">Hydnum rufescens UP504</name>
    <dbReference type="NCBI Taxonomy" id="1448309"/>
    <lineage>
        <taxon>Eukaryota</taxon>
        <taxon>Fungi</taxon>
        <taxon>Dikarya</taxon>
        <taxon>Basidiomycota</taxon>
        <taxon>Agaricomycotina</taxon>
        <taxon>Agaricomycetes</taxon>
        <taxon>Cantharellales</taxon>
        <taxon>Hydnaceae</taxon>
        <taxon>Hydnum</taxon>
    </lineage>
</organism>
<reference evidence="1" key="1">
    <citation type="journal article" date="2020" name="Nat. Commun.">
        <title>Large-scale genome sequencing of mycorrhizal fungi provides insights into the early evolution of symbiotic traits.</title>
        <authorList>
            <person name="Miyauchi S."/>
            <person name="Kiss E."/>
            <person name="Kuo A."/>
            <person name="Drula E."/>
            <person name="Kohler A."/>
            <person name="Sanchez-Garcia M."/>
            <person name="Morin E."/>
            <person name="Andreopoulos B."/>
            <person name="Barry K.W."/>
            <person name="Bonito G."/>
            <person name="Buee M."/>
            <person name="Carver A."/>
            <person name="Chen C."/>
            <person name="Cichocki N."/>
            <person name="Clum A."/>
            <person name="Culley D."/>
            <person name="Crous P.W."/>
            <person name="Fauchery L."/>
            <person name="Girlanda M."/>
            <person name="Hayes R.D."/>
            <person name="Keri Z."/>
            <person name="LaButti K."/>
            <person name="Lipzen A."/>
            <person name="Lombard V."/>
            <person name="Magnuson J."/>
            <person name="Maillard F."/>
            <person name="Murat C."/>
            <person name="Nolan M."/>
            <person name="Ohm R.A."/>
            <person name="Pangilinan J."/>
            <person name="Pereira M.F."/>
            <person name="Perotto S."/>
            <person name="Peter M."/>
            <person name="Pfister S."/>
            <person name="Riley R."/>
            <person name="Sitrit Y."/>
            <person name="Stielow J.B."/>
            <person name="Szollosi G."/>
            <person name="Zifcakova L."/>
            <person name="Stursova M."/>
            <person name="Spatafora J.W."/>
            <person name="Tedersoo L."/>
            <person name="Vaario L.M."/>
            <person name="Yamada A."/>
            <person name="Yan M."/>
            <person name="Wang P."/>
            <person name="Xu J."/>
            <person name="Bruns T."/>
            <person name="Baldrian P."/>
            <person name="Vilgalys R."/>
            <person name="Dunand C."/>
            <person name="Henrissat B."/>
            <person name="Grigoriev I.V."/>
            <person name="Hibbett D."/>
            <person name="Nagy L.G."/>
            <person name="Martin F.M."/>
        </authorList>
    </citation>
    <scope>NUCLEOTIDE SEQUENCE</scope>
    <source>
        <strain evidence="1">UP504</strain>
    </source>
</reference>
<sequence length="363" mass="41507">YRPFRWGPNYFITMGIRSMEWDEWLQLDNRFPAYHAIKVHRMATLGDSVTRTLTPQILYSFLYIAKELVHEMAEYLSRRFPQVYSVVRKPHVSDDFGWHGEGEIHRITITPLGVTYDLAVEDPMSVAGLLVQDDLALMLEGSDGRYYFQAGTICLPGSWRLTDKIGLPLEEIHIRGKVPQYEQKLMHSMARFFTKMRVSKPVTRHNYFIQVIDPTQANSIDPDELAWSEMTSGPEDVFDQATKQPSLAAQASGGINFQPPQPPHDVRDVRFRTERQSLRRLPRSGAIVFTIRTYIDPIVELAKEPGVPGRLASGIRSWPEDVASHKGLPLYRDVTLPYLDACHSRQVAEGRCVDGKTQTNYPF</sequence>
<evidence type="ECO:0000313" key="2">
    <source>
        <dbReference type="Proteomes" id="UP000886523"/>
    </source>
</evidence>
<dbReference type="EMBL" id="MU128959">
    <property type="protein sequence ID" value="KAF9514599.1"/>
    <property type="molecule type" value="Genomic_DNA"/>
</dbReference>
<dbReference type="Proteomes" id="UP000886523">
    <property type="component" value="Unassembled WGS sequence"/>
</dbReference>
<comment type="caution">
    <text evidence="1">The sequence shown here is derived from an EMBL/GenBank/DDBJ whole genome shotgun (WGS) entry which is preliminary data.</text>
</comment>
<dbReference type="OrthoDB" id="497541at2759"/>
<gene>
    <name evidence="1" type="ORF">BS47DRAFT_1294995</name>
</gene>
<protein>
    <submittedName>
        <fullName evidence="1">Uncharacterized protein</fullName>
    </submittedName>
</protein>
<accession>A0A9P6DX96</accession>
<dbReference type="InterPro" id="IPR021848">
    <property type="entry name" value="HODM_asu-like"/>
</dbReference>
<feature type="non-terminal residue" evidence="1">
    <location>
        <position position="1"/>
    </location>
</feature>